<name>A0A914YED7_9BILA</name>
<evidence type="ECO:0000313" key="2">
    <source>
        <dbReference type="WBParaSite" id="PSU_v2.g18626.t1"/>
    </source>
</evidence>
<dbReference type="WBParaSite" id="PSU_v2.g18626.t1">
    <property type="protein sequence ID" value="PSU_v2.g18626.t1"/>
    <property type="gene ID" value="PSU_v2.g18626"/>
</dbReference>
<evidence type="ECO:0000313" key="1">
    <source>
        <dbReference type="Proteomes" id="UP000887577"/>
    </source>
</evidence>
<keyword evidence="1" id="KW-1185">Reference proteome</keyword>
<proteinExistence type="predicted"/>
<protein>
    <submittedName>
        <fullName evidence="2">Uncharacterized protein</fullName>
    </submittedName>
</protein>
<organism evidence="1 2">
    <name type="scientific">Panagrolaimus superbus</name>
    <dbReference type="NCBI Taxonomy" id="310955"/>
    <lineage>
        <taxon>Eukaryota</taxon>
        <taxon>Metazoa</taxon>
        <taxon>Ecdysozoa</taxon>
        <taxon>Nematoda</taxon>
        <taxon>Chromadorea</taxon>
        <taxon>Rhabditida</taxon>
        <taxon>Tylenchina</taxon>
        <taxon>Panagrolaimomorpha</taxon>
        <taxon>Panagrolaimoidea</taxon>
        <taxon>Panagrolaimidae</taxon>
        <taxon>Panagrolaimus</taxon>
    </lineage>
</organism>
<sequence length="77" mass="8717">MFYHQNPITSFLLEFYCSLGMKGSIDEEYQKALQEAQDEGELQEIDLNESEITVTDKDGNKVQVKGDVEKGKVTKKG</sequence>
<accession>A0A914YED7</accession>
<reference evidence="2" key="1">
    <citation type="submission" date="2022-11" db="UniProtKB">
        <authorList>
            <consortium name="WormBaseParasite"/>
        </authorList>
    </citation>
    <scope>IDENTIFICATION</scope>
</reference>
<dbReference type="Proteomes" id="UP000887577">
    <property type="component" value="Unplaced"/>
</dbReference>
<dbReference type="AlphaFoldDB" id="A0A914YED7"/>